<feature type="region of interest" description="Disordered" evidence="1">
    <location>
        <begin position="1"/>
        <end position="29"/>
    </location>
</feature>
<dbReference type="AlphaFoldDB" id="A0A9N9N746"/>
<feature type="region of interest" description="Disordered" evidence="1">
    <location>
        <begin position="147"/>
        <end position="168"/>
    </location>
</feature>
<dbReference type="EMBL" id="CAJVPZ010021780">
    <property type="protein sequence ID" value="CAG8708431.1"/>
    <property type="molecule type" value="Genomic_DNA"/>
</dbReference>
<feature type="non-terminal residue" evidence="2">
    <location>
        <position position="168"/>
    </location>
</feature>
<evidence type="ECO:0000256" key="1">
    <source>
        <dbReference type="SAM" id="MobiDB-lite"/>
    </source>
</evidence>
<dbReference type="Proteomes" id="UP000789396">
    <property type="component" value="Unassembled WGS sequence"/>
</dbReference>
<sequence>MAIIEKPVKRTTYHKVKKNKQKLETTSHEANQAANALINENADLKKQTTAQKEEIDQKTTEISRLRAENKKLANRRKDSGYEEDEEEIINRIIAEKAKFEAQIKELEKRPTAEQLAEAEKKMFDANEANTKLQNQIASLKKDYKQAQKSFDNKLKTQEESFEEEKGEI</sequence>
<keyword evidence="3" id="KW-1185">Reference proteome</keyword>
<name>A0A9N9N746_9GLOM</name>
<reference evidence="2" key="1">
    <citation type="submission" date="2021-06" db="EMBL/GenBank/DDBJ databases">
        <authorList>
            <person name="Kallberg Y."/>
            <person name="Tangrot J."/>
            <person name="Rosling A."/>
        </authorList>
    </citation>
    <scope>NUCLEOTIDE SEQUENCE</scope>
    <source>
        <strain evidence="2">IN212</strain>
    </source>
</reference>
<comment type="caution">
    <text evidence="2">The sequence shown here is derived from an EMBL/GenBank/DDBJ whole genome shotgun (WGS) entry which is preliminary data.</text>
</comment>
<evidence type="ECO:0000313" key="3">
    <source>
        <dbReference type="Proteomes" id="UP000789396"/>
    </source>
</evidence>
<feature type="compositionally biased region" description="Acidic residues" evidence="1">
    <location>
        <begin position="159"/>
        <end position="168"/>
    </location>
</feature>
<accession>A0A9N9N746</accession>
<evidence type="ECO:0000313" key="2">
    <source>
        <dbReference type="EMBL" id="CAG8708431.1"/>
    </source>
</evidence>
<gene>
    <name evidence="2" type="ORF">RFULGI_LOCUS10709</name>
</gene>
<dbReference type="OrthoDB" id="10366261at2759"/>
<feature type="compositionally biased region" description="Basic and acidic residues" evidence="1">
    <location>
        <begin position="147"/>
        <end position="158"/>
    </location>
</feature>
<organism evidence="2 3">
    <name type="scientific">Racocetra fulgida</name>
    <dbReference type="NCBI Taxonomy" id="60492"/>
    <lineage>
        <taxon>Eukaryota</taxon>
        <taxon>Fungi</taxon>
        <taxon>Fungi incertae sedis</taxon>
        <taxon>Mucoromycota</taxon>
        <taxon>Glomeromycotina</taxon>
        <taxon>Glomeromycetes</taxon>
        <taxon>Diversisporales</taxon>
        <taxon>Gigasporaceae</taxon>
        <taxon>Racocetra</taxon>
    </lineage>
</organism>
<feature type="compositionally biased region" description="Basic residues" evidence="1">
    <location>
        <begin position="9"/>
        <end position="20"/>
    </location>
</feature>
<proteinExistence type="predicted"/>
<protein>
    <submittedName>
        <fullName evidence="2">3378_t:CDS:1</fullName>
    </submittedName>
</protein>